<dbReference type="InterPro" id="IPR000008">
    <property type="entry name" value="C2_dom"/>
</dbReference>
<name>A0A1S2YA97_CICAR</name>
<keyword evidence="8 10" id="KW-0442">Lipid degradation</keyword>
<dbReference type="PROSITE" id="PS50004">
    <property type="entry name" value="C2"/>
    <property type="match status" value="1"/>
</dbReference>
<gene>
    <name evidence="14 15" type="primary">LOC101495559</name>
</gene>
<dbReference type="SMART" id="SM00155">
    <property type="entry name" value="PLDc"/>
    <property type="match status" value="2"/>
</dbReference>
<evidence type="ECO:0000313" key="13">
    <source>
        <dbReference type="Proteomes" id="UP000087171"/>
    </source>
</evidence>
<dbReference type="SUPFAM" id="SSF49562">
    <property type="entry name" value="C2 domain (Calcium/lipid-binding domain, CaLB)"/>
    <property type="match status" value="1"/>
</dbReference>
<evidence type="ECO:0000256" key="2">
    <source>
        <dbReference type="ARBA" id="ARBA00001913"/>
    </source>
</evidence>
<evidence type="ECO:0000256" key="8">
    <source>
        <dbReference type="ARBA" id="ARBA00022963"/>
    </source>
</evidence>
<feature type="domain" description="PLD phosphodiesterase" evidence="12">
    <location>
        <begin position="663"/>
        <end position="690"/>
    </location>
</feature>
<evidence type="ECO:0000256" key="4">
    <source>
        <dbReference type="ARBA" id="ARBA00022723"/>
    </source>
</evidence>
<accession>A0A1S2YA97</accession>
<dbReference type="SUPFAM" id="SSF56024">
    <property type="entry name" value="Phospholipase D/nuclease"/>
    <property type="match status" value="2"/>
</dbReference>
<dbReference type="SMR" id="A0A1S2YA97"/>
<keyword evidence="6 10" id="KW-0378">Hydrolase</keyword>
<organism evidence="13 14">
    <name type="scientific">Cicer arietinum</name>
    <name type="common">Chickpea</name>
    <name type="synonym">Garbanzo</name>
    <dbReference type="NCBI Taxonomy" id="3827"/>
    <lineage>
        <taxon>Eukaryota</taxon>
        <taxon>Viridiplantae</taxon>
        <taxon>Streptophyta</taxon>
        <taxon>Embryophyta</taxon>
        <taxon>Tracheophyta</taxon>
        <taxon>Spermatophyta</taxon>
        <taxon>Magnoliopsida</taxon>
        <taxon>eudicotyledons</taxon>
        <taxon>Gunneridae</taxon>
        <taxon>Pentapetalae</taxon>
        <taxon>rosids</taxon>
        <taxon>fabids</taxon>
        <taxon>Fabales</taxon>
        <taxon>Fabaceae</taxon>
        <taxon>Papilionoideae</taxon>
        <taxon>50 kb inversion clade</taxon>
        <taxon>NPAAA clade</taxon>
        <taxon>Hologalegina</taxon>
        <taxon>IRL clade</taxon>
        <taxon>Cicereae</taxon>
        <taxon>Cicer</taxon>
    </lineage>
</organism>
<keyword evidence="5" id="KW-0677">Repeat</keyword>
<dbReference type="Pfam" id="PF12357">
    <property type="entry name" value="PLD_C"/>
    <property type="match status" value="1"/>
</dbReference>
<dbReference type="RefSeq" id="XP_004501329.1">
    <property type="nucleotide sequence ID" value="XM_004501272.3"/>
</dbReference>
<evidence type="ECO:0000259" key="11">
    <source>
        <dbReference type="PROSITE" id="PS50004"/>
    </source>
</evidence>
<reference evidence="13" key="1">
    <citation type="journal article" date="2013" name="Nat. Biotechnol.">
        <title>Draft genome sequence of chickpea (Cicer arietinum) provides a resource for trait improvement.</title>
        <authorList>
            <person name="Varshney R.K."/>
            <person name="Song C."/>
            <person name="Saxena R.K."/>
            <person name="Azam S."/>
            <person name="Yu S."/>
            <person name="Sharpe A.G."/>
            <person name="Cannon S."/>
            <person name="Baek J."/>
            <person name="Rosen B.D."/>
            <person name="Tar'an B."/>
            <person name="Millan T."/>
            <person name="Zhang X."/>
            <person name="Ramsay L.D."/>
            <person name="Iwata A."/>
            <person name="Wang Y."/>
            <person name="Nelson W."/>
            <person name="Farmer A.D."/>
            <person name="Gaur P.M."/>
            <person name="Soderlund C."/>
            <person name="Penmetsa R.V."/>
            <person name="Xu C."/>
            <person name="Bharti A.K."/>
            <person name="He W."/>
            <person name="Winter P."/>
            <person name="Zhao S."/>
            <person name="Hane J.K."/>
            <person name="Carrasquilla-Garcia N."/>
            <person name="Condie J.A."/>
            <person name="Upadhyaya H.D."/>
            <person name="Luo M.C."/>
            <person name="Thudi M."/>
            <person name="Gowda C.L."/>
            <person name="Singh N.P."/>
            <person name="Lichtenzveig J."/>
            <person name="Gali K.K."/>
            <person name="Rubio J."/>
            <person name="Nadarajan N."/>
            <person name="Dolezel J."/>
            <person name="Bansal K.C."/>
            <person name="Xu X."/>
            <person name="Edwards D."/>
            <person name="Zhang G."/>
            <person name="Kahl G."/>
            <person name="Gil J."/>
            <person name="Singh K.B."/>
            <person name="Datta S.K."/>
            <person name="Jackson S.A."/>
            <person name="Wang J."/>
            <person name="Cook D.R."/>
        </authorList>
    </citation>
    <scope>NUCLEOTIDE SEQUENCE [LARGE SCALE GENOMIC DNA]</scope>
    <source>
        <strain evidence="13">cv. CDC Frontier</strain>
    </source>
</reference>
<comment type="similarity">
    <text evidence="3 10">Belongs to the phospholipase D family. C2-PLD subfamily.</text>
</comment>
<dbReference type="RefSeq" id="XP_004501328.1">
    <property type="nucleotide sequence ID" value="XM_004501271.3"/>
</dbReference>
<evidence type="ECO:0000256" key="7">
    <source>
        <dbReference type="ARBA" id="ARBA00022837"/>
    </source>
</evidence>
<dbReference type="GO" id="GO:0004630">
    <property type="term" value="F:phospholipase D activity"/>
    <property type="evidence" value="ECO:0007669"/>
    <property type="project" value="UniProtKB-EC"/>
</dbReference>
<dbReference type="InterPro" id="IPR035892">
    <property type="entry name" value="C2_domain_sf"/>
</dbReference>
<keyword evidence="9" id="KW-0443">Lipid metabolism</keyword>
<evidence type="ECO:0000256" key="1">
    <source>
        <dbReference type="ARBA" id="ARBA00000798"/>
    </source>
</evidence>
<evidence type="ECO:0000259" key="12">
    <source>
        <dbReference type="PROSITE" id="PS50035"/>
    </source>
</evidence>
<dbReference type="PANTHER" id="PTHR18896">
    <property type="entry name" value="PHOSPHOLIPASE D"/>
    <property type="match status" value="1"/>
</dbReference>
<keyword evidence="7 10" id="KW-0106">Calcium</keyword>
<dbReference type="InterPro" id="IPR015679">
    <property type="entry name" value="PLipase_D_fam"/>
</dbReference>
<reference evidence="14 15" key="2">
    <citation type="submission" date="2025-04" db="UniProtKB">
        <authorList>
            <consortium name="RefSeq"/>
        </authorList>
    </citation>
    <scope>IDENTIFICATION</scope>
    <source>
        <tissue evidence="14 15">Etiolated seedlings</tissue>
    </source>
</reference>
<dbReference type="KEGG" id="cam:101495559"/>
<dbReference type="STRING" id="3827.A0A1S2YA97"/>
<dbReference type="InterPro" id="IPR001736">
    <property type="entry name" value="PLipase_D/transphosphatidylase"/>
</dbReference>
<dbReference type="EC" id="3.1.4.4" evidence="10"/>
<dbReference type="SMART" id="SM00239">
    <property type="entry name" value="C2"/>
    <property type="match status" value="1"/>
</dbReference>
<dbReference type="PROSITE" id="PS50035">
    <property type="entry name" value="PLD"/>
    <property type="match status" value="2"/>
</dbReference>
<dbReference type="AlphaFoldDB" id="A0A1S2YA97"/>
<feature type="domain" description="C2" evidence="11">
    <location>
        <begin position="1"/>
        <end position="134"/>
    </location>
</feature>
<dbReference type="Pfam" id="PF00614">
    <property type="entry name" value="PLDc"/>
    <property type="match status" value="2"/>
</dbReference>
<protein>
    <recommendedName>
        <fullName evidence="10">Phospholipase D</fullName>
        <ecNumber evidence="10">3.1.4.4</ecNumber>
    </recommendedName>
</protein>
<dbReference type="InterPro" id="IPR024632">
    <property type="entry name" value="PLipase_D_C"/>
</dbReference>
<dbReference type="Pfam" id="PF00168">
    <property type="entry name" value="C2"/>
    <property type="match status" value="1"/>
</dbReference>
<dbReference type="CDD" id="cd04015">
    <property type="entry name" value="C2_plant_PLD"/>
    <property type="match status" value="1"/>
</dbReference>
<dbReference type="PaxDb" id="3827-XP_004501329.1"/>
<evidence type="ECO:0000256" key="3">
    <source>
        <dbReference type="ARBA" id="ARBA00010683"/>
    </source>
</evidence>
<comment type="catalytic activity">
    <reaction evidence="1 10">
        <text>a 1,2-diacyl-sn-glycero-3-phosphocholine + H2O = a 1,2-diacyl-sn-glycero-3-phosphate + choline + H(+)</text>
        <dbReference type="Rhea" id="RHEA:14445"/>
        <dbReference type="ChEBI" id="CHEBI:15354"/>
        <dbReference type="ChEBI" id="CHEBI:15377"/>
        <dbReference type="ChEBI" id="CHEBI:15378"/>
        <dbReference type="ChEBI" id="CHEBI:57643"/>
        <dbReference type="ChEBI" id="CHEBI:58608"/>
        <dbReference type="EC" id="3.1.4.4"/>
    </reaction>
</comment>
<comment type="function">
    <text evidence="10">Hydrolyzes glycerol-phospholipids at the terminal phosphodiesteric bond.</text>
</comment>
<dbReference type="Gene3D" id="3.30.870.10">
    <property type="entry name" value="Endonuclease Chain A"/>
    <property type="match status" value="2"/>
</dbReference>
<dbReference type="InterPro" id="IPR011402">
    <property type="entry name" value="PLipase_D_pln"/>
</dbReference>
<dbReference type="PIRSF" id="PIRSF036470">
    <property type="entry name" value="PLD_plant"/>
    <property type="match status" value="1"/>
</dbReference>
<keyword evidence="13" id="KW-1185">Reference proteome</keyword>
<dbReference type="eggNOG" id="KOG1329">
    <property type="taxonomic scope" value="Eukaryota"/>
</dbReference>
<dbReference type="GO" id="GO:0046470">
    <property type="term" value="P:phosphatidylcholine metabolic process"/>
    <property type="evidence" value="ECO:0007669"/>
    <property type="project" value="InterPro"/>
</dbReference>
<keyword evidence="4" id="KW-0479">Metal-binding</keyword>
<evidence type="ECO:0000256" key="6">
    <source>
        <dbReference type="ARBA" id="ARBA00022801"/>
    </source>
</evidence>
<dbReference type="Proteomes" id="UP000087171">
    <property type="component" value="Chromosome Ca5"/>
</dbReference>
<sequence length="819" mass="93842">MPQLLHGTLKVIISEVDRLQTRCNLDFCRKGTTRKGKRFLAQVKGCIFCRPEIVGTRLYATVDLDKARVGRTRMIGNQPTNPKWNETFEIYCAHYISNIIFTIKDDNPIGATLIGRAYIPSEKLLKGPIIDRWIEILDEEDHRPIPGGSKIRVTMQFSSVIEDTKIIWSKGINMPFFGVPRTFFDQRQGCSVTLYQDAHASDSNHTWIPISGTKYHVPRRCWEDIYNSIMDAKYFIYISGWSVHTEITLIRDQNMSTTKNVTLGELLKTKANEGVNVLMLVWDDRTSVPAFKEDGLMATHDQETAHYFRGTKVHCVLCPRNPDNGRSMVQGFEISTMFTHHQKTIVVDGHVKKSLKRNVISFIGGIDLCDGRYDTMEHPLFSTLNTIHHDDFHQPNFLNASIKKGGPREPWHDIHCKLEGPIAWDVLYNFEQRWEKQVGKQFLFSIEVLDQILIHPSDSMISQKDDNTWSVQLFRSIDGGAVVNFPQSPNEVFELGLVSGKDNVIDRSVQDGYVNAIRRAKNFIYIENQYFIGSSYGWHGNDIKVEDIGALNLIPKELSLKIVSKIEAGERFVVYVVIPMWPEGIPESDSVQAILDWQRRTMEMMYCDIADAIKKKKIEAHPRDYLNFYCLGKRESKKDGEYVPTEEPEANSDYHRAQKSRRFMIYVHSKMMIVDDEYIIIGSANINQRSMDGGRDTEIAMGAFQPHHLASSGPPRPQGQIYEFRRALWYEHIGDNSVLFDEPEGVECVRLLNRIGERNWELYSKDILDQSVTTHLLRYPLHVAEDGSVTSLPGMQYFPDTMAFILGSKSDLLPPILTT</sequence>
<comment type="cofactor">
    <cofactor evidence="2 10">
        <name>Ca(2+)</name>
        <dbReference type="ChEBI" id="CHEBI:29108"/>
    </cofactor>
</comment>
<dbReference type="GO" id="GO:0005886">
    <property type="term" value="C:plasma membrane"/>
    <property type="evidence" value="ECO:0007669"/>
    <property type="project" value="TreeGrafter"/>
</dbReference>
<proteinExistence type="inferred from homology"/>
<evidence type="ECO:0000256" key="9">
    <source>
        <dbReference type="ARBA" id="ARBA00023098"/>
    </source>
</evidence>
<evidence type="ECO:0000313" key="14">
    <source>
        <dbReference type="RefSeq" id="XP_004501328.1"/>
    </source>
</evidence>
<feature type="domain" description="PLD phosphodiesterase" evidence="12">
    <location>
        <begin position="336"/>
        <end position="372"/>
    </location>
</feature>
<dbReference type="FunFam" id="3.30.870.10:FF:000027">
    <property type="entry name" value="Phospholipase D"/>
    <property type="match status" value="1"/>
</dbReference>
<dbReference type="GO" id="GO:0005509">
    <property type="term" value="F:calcium ion binding"/>
    <property type="evidence" value="ECO:0007669"/>
    <property type="project" value="InterPro"/>
</dbReference>
<evidence type="ECO:0000256" key="10">
    <source>
        <dbReference type="PIRNR" id="PIRNR036470"/>
    </source>
</evidence>
<dbReference type="PANTHER" id="PTHR18896:SF202">
    <property type="entry name" value="PHOSPHOLIPASE D ALPHA 3"/>
    <property type="match status" value="1"/>
</dbReference>
<evidence type="ECO:0000256" key="5">
    <source>
        <dbReference type="ARBA" id="ARBA00022737"/>
    </source>
</evidence>
<dbReference type="GeneID" id="101495559"/>
<dbReference type="OrthoDB" id="14911at2759"/>
<dbReference type="GO" id="GO:0009395">
    <property type="term" value="P:phospholipid catabolic process"/>
    <property type="evidence" value="ECO:0007669"/>
    <property type="project" value="TreeGrafter"/>
</dbReference>
<evidence type="ECO:0000313" key="15">
    <source>
        <dbReference type="RefSeq" id="XP_004501329.1"/>
    </source>
</evidence>
<dbReference type="FunFam" id="3.30.870.10:FF:000025">
    <property type="entry name" value="Phospholipase D delta"/>
    <property type="match status" value="1"/>
</dbReference>
<dbReference type="Gene3D" id="2.60.40.150">
    <property type="entry name" value="C2 domain"/>
    <property type="match status" value="1"/>
</dbReference>